<dbReference type="EMBL" id="MSIF01000003">
    <property type="protein sequence ID" value="OLF11974.1"/>
    <property type="molecule type" value="Genomic_DNA"/>
</dbReference>
<protein>
    <recommendedName>
        <fullName evidence="4">ABC-type branched-subunit amino acid transport system substrate-binding protein</fullName>
    </recommendedName>
</protein>
<accession>A0A7Z0WQM2</accession>
<keyword evidence="1" id="KW-0472">Membrane</keyword>
<proteinExistence type="predicted"/>
<evidence type="ECO:0000313" key="3">
    <source>
        <dbReference type="Proteomes" id="UP000185696"/>
    </source>
</evidence>
<comment type="caution">
    <text evidence="2">The sequence shown here is derived from an EMBL/GenBank/DDBJ whole genome shotgun (WGS) entry which is preliminary data.</text>
</comment>
<reference evidence="2 3" key="1">
    <citation type="submission" date="2016-12" db="EMBL/GenBank/DDBJ databases">
        <title>The draft genome sequence of Actinophytocola xinjiangensis.</title>
        <authorList>
            <person name="Wang W."/>
            <person name="Yuan L."/>
        </authorList>
    </citation>
    <scope>NUCLEOTIDE SEQUENCE [LARGE SCALE GENOMIC DNA]</scope>
    <source>
        <strain evidence="2 3">CGMCC 4.4663</strain>
    </source>
</reference>
<sequence length="544" mass="56907">MGVEPAKWARRHRAWASVVAFCVVAVLVVGVVAVVRWVSAPALACGEGTAVNPAETACVGVNLAGGPISRDQPARLTELVADIERNNAAVTGDNYISLALLLNLSPVKNVDTTAYDGVYRSVEGAIAAVWRANHTTAFSGSIGQEREPKVKLFLANMGSENADWEQAVDQIDANAAAHHITMAVGLGQSTDNTRRAARTLVREHGIPVIGATVTADTMNLDIEDGSMLDGFFRVAPTNSDSVVAAARYITEGLGVPMDRVAIVEDTVTSDDYVSTLVAAAHESLPTTHRFPFTSPKIDDDVEARADSLRGQFGYLTVNLCAAEPEVVYFAGRGADLGTFARTLVESGTDCGPGPVTILTGDDGIQAIRDDDVAAALSDPRNLVRVQYTGLASPDKWGGCGGDPDTDGERANYNAFQSAFTGQPACGVDTTAADGTPRLSYPLEDLDNGQAILTHDAAGLAVVAARRIGPSAVSNPMSQIGALQQTRCQTVFPGASGIIQFSADPAHHGNPIGVTLPVLNITADRRAETIPPGWSTGGPSPTEHC</sequence>
<keyword evidence="1" id="KW-1133">Transmembrane helix</keyword>
<dbReference type="OrthoDB" id="3440574at2"/>
<feature type="transmembrane region" description="Helical" evidence="1">
    <location>
        <begin position="14"/>
        <end position="38"/>
    </location>
</feature>
<dbReference type="InterPro" id="IPR028082">
    <property type="entry name" value="Peripla_BP_I"/>
</dbReference>
<dbReference type="RefSeq" id="WP_075132162.1">
    <property type="nucleotide sequence ID" value="NZ_MSIF01000003.1"/>
</dbReference>
<evidence type="ECO:0000256" key="1">
    <source>
        <dbReference type="SAM" id="Phobius"/>
    </source>
</evidence>
<organism evidence="2 3">
    <name type="scientific">Actinophytocola xinjiangensis</name>
    <dbReference type="NCBI Taxonomy" id="485602"/>
    <lineage>
        <taxon>Bacteria</taxon>
        <taxon>Bacillati</taxon>
        <taxon>Actinomycetota</taxon>
        <taxon>Actinomycetes</taxon>
        <taxon>Pseudonocardiales</taxon>
        <taxon>Pseudonocardiaceae</taxon>
    </lineage>
</organism>
<evidence type="ECO:0008006" key="4">
    <source>
        <dbReference type="Google" id="ProtNLM"/>
    </source>
</evidence>
<gene>
    <name evidence="2" type="ORF">BLA60_08035</name>
</gene>
<keyword evidence="3" id="KW-1185">Reference proteome</keyword>
<keyword evidence="1" id="KW-0812">Transmembrane</keyword>
<dbReference type="SUPFAM" id="SSF53822">
    <property type="entry name" value="Periplasmic binding protein-like I"/>
    <property type="match status" value="1"/>
</dbReference>
<dbReference type="Proteomes" id="UP000185696">
    <property type="component" value="Unassembled WGS sequence"/>
</dbReference>
<dbReference type="Gene3D" id="3.40.50.2300">
    <property type="match status" value="1"/>
</dbReference>
<evidence type="ECO:0000313" key="2">
    <source>
        <dbReference type="EMBL" id="OLF11974.1"/>
    </source>
</evidence>
<name>A0A7Z0WQM2_9PSEU</name>
<dbReference type="AlphaFoldDB" id="A0A7Z0WQM2"/>